<dbReference type="Proteomes" id="UP001597438">
    <property type="component" value="Unassembled WGS sequence"/>
</dbReference>
<keyword evidence="3" id="KW-0597">Phosphoprotein</keyword>
<keyword evidence="5" id="KW-0418">Kinase</keyword>
<dbReference type="InterPro" id="IPR003594">
    <property type="entry name" value="HATPase_dom"/>
</dbReference>
<dbReference type="EMBL" id="JBHUOJ010000004">
    <property type="protein sequence ID" value="MFD2832122.1"/>
    <property type="molecule type" value="Genomic_DNA"/>
</dbReference>
<gene>
    <name evidence="10" type="ORF">ACFSYS_02405</name>
</gene>
<dbReference type="Gene3D" id="3.30.450.20">
    <property type="entry name" value="PAS domain"/>
    <property type="match status" value="1"/>
</dbReference>
<dbReference type="GO" id="GO:0005524">
    <property type="term" value="F:ATP binding"/>
    <property type="evidence" value="ECO:0007669"/>
    <property type="project" value="UniProtKB-KW"/>
</dbReference>
<dbReference type="InterPro" id="IPR004358">
    <property type="entry name" value="Sig_transdc_His_kin-like_C"/>
</dbReference>
<dbReference type="Gene3D" id="1.10.287.130">
    <property type="match status" value="1"/>
</dbReference>
<dbReference type="EC" id="2.7.13.3" evidence="2"/>
<dbReference type="SUPFAM" id="SSF47384">
    <property type="entry name" value="Homodimeric domain of signal transducing histidine kinase"/>
    <property type="match status" value="1"/>
</dbReference>
<protein>
    <recommendedName>
        <fullName evidence="2">histidine kinase</fullName>
        <ecNumber evidence="2">2.7.13.3</ecNumber>
    </recommendedName>
</protein>
<comment type="catalytic activity">
    <reaction evidence="1">
        <text>ATP + protein L-histidine = ADP + protein N-phospho-L-histidine.</text>
        <dbReference type="EC" id="2.7.13.3"/>
    </reaction>
</comment>
<dbReference type="PROSITE" id="PS50109">
    <property type="entry name" value="HIS_KIN"/>
    <property type="match status" value="1"/>
</dbReference>
<dbReference type="InterPro" id="IPR036890">
    <property type="entry name" value="HATPase_C_sf"/>
</dbReference>
<dbReference type="InterPro" id="IPR052162">
    <property type="entry name" value="Sensor_kinase/Photoreceptor"/>
</dbReference>
<dbReference type="InterPro" id="IPR035965">
    <property type="entry name" value="PAS-like_dom_sf"/>
</dbReference>
<dbReference type="PROSITE" id="PS50112">
    <property type="entry name" value="PAS"/>
    <property type="match status" value="1"/>
</dbReference>
<evidence type="ECO:0000256" key="5">
    <source>
        <dbReference type="ARBA" id="ARBA00022777"/>
    </source>
</evidence>
<feature type="domain" description="PAS" evidence="8">
    <location>
        <begin position="144"/>
        <end position="215"/>
    </location>
</feature>
<keyword evidence="6" id="KW-0812">Transmembrane</keyword>
<dbReference type="InterPro" id="IPR000700">
    <property type="entry name" value="PAS-assoc_C"/>
</dbReference>
<feature type="transmembrane region" description="Helical" evidence="6">
    <location>
        <begin position="37"/>
        <end position="53"/>
    </location>
</feature>
<reference evidence="11" key="1">
    <citation type="journal article" date="2019" name="Int. J. Syst. Evol. Microbiol.">
        <title>The Global Catalogue of Microorganisms (GCM) 10K type strain sequencing project: providing services to taxonomists for standard genome sequencing and annotation.</title>
        <authorList>
            <consortium name="The Broad Institute Genomics Platform"/>
            <consortium name="The Broad Institute Genome Sequencing Center for Infectious Disease"/>
            <person name="Wu L."/>
            <person name="Ma J."/>
        </authorList>
    </citation>
    <scope>NUCLEOTIDE SEQUENCE [LARGE SCALE GENOMIC DNA]</scope>
    <source>
        <strain evidence="11">KCTC 52925</strain>
    </source>
</reference>
<dbReference type="InterPro" id="IPR003661">
    <property type="entry name" value="HisK_dim/P_dom"/>
</dbReference>
<keyword evidence="11" id="KW-1185">Reference proteome</keyword>
<dbReference type="NCBIfam" id="TIGR00229">
    <property type="entry name" value="sensory_box"/>
    <property type="match status" value="1"/>
</dbReference>
<evidence type="ECO:0000256" key="1">
    <source>
        <dbReference type="ARBA" id="ARBA00000085"/>
    </source>
</evidence>
<evidence type="ECO:0000313" key="10">
    <source>
        <dbReference type="EMBL" id="MFD2832122.1"/>
    </source>
</evidence>
<dbReference type="InterPro" id="IPR000014">
    <property type="entry name" value="PAS"/>
</dbReference>
<dbReference type="RefSeq" id="WP_251739455.1">
    <property type="nucleotide sequence ID" value="NZ_JBHUOJ010000004.1"/>
</dbReference>
<evidence type="ECO:0000256" key="3">
    <source>
        <dbReference type="ARBA" id="ARBA00022553"/>
    </source>
</evidence>
<dbReference type="PANTHER" id="PTHR43304:SF1">
    <property type="entry name" value="PAC DOMAIN-CONTAINING PROTEIN"/>
    <property type="match status" value="1"/>
</dbReference>
<name>A0ABW5X025_9FLAO</name>
<dbReference type="SMART" id="SM00091">
    <property type="entry name" value="PAS"/>
    <property type="match status" value="1"/>
</dbReference>
<dbReference type="SUPFAM" id="SSF55785">
    <property type="entry name" value="PYP-like sensor domain (PAS domain)"/>
    <property type="match status" value="1"/>
</dbReference>
<keyword evidence="6" id="KW-1133">Transmembrane helix</keyword>
<evidence type="ECO:0000256" key="4">
    <source>
        <dbReference type="ARBA" id="ARBA00022679"/>
    </source>
</evidence>
<feature type="transmembrane region" description="Helical" evidence="6">
    <location>
        <begin position="59"/>
        <end position="76"/>
    </location>
</feature>
<proteinExistence type="predicted"/>
<accession>A0ABW5X025</accession>
<dbReference type="CDD" id="cd00130">
    <property type="entry name" value="PAS"/>
    <property type="match status" value="1"/>
</dbReference>
<organism evidence="10 11">
    <name type="scientific">Christiangramia antarctica</name>
    <dbReference type="NCBI Taxonomy" id="2058158"/>
    <lineage>
        <taxon>Bacteria</taxon>
        <taxon>Pseudomonadati</taxon>
        <taxon>Bacteroidota</taxon>
        <taxon>Flavobacteriia</taxon>
        <taxon>Flavobacteriales</taxon>
        <taxon>Flavobacteriaceae</taxon>
        <taxon>Christiangramia</taxon>
    </lineage>
</organism>
<dbReference type="Gene3D" id="3.30.565.10">
    <property type="entry name" value="Histidine kinase-like ATPase, C-terminal domain"/>
    <property type="match status" value="1"/>
</dbReference>
<keyword evidence="10" id="KW-0067">ATP-binding</keyword>
<keyword evidence="10" id="KW-0547">Nucleotide-binding</keyword>
<dbReference type="InterPro" id="IPR036097">
    <property type="entry name" value="HisK_dim/P_sf"/>
</dbReference>
<dbReference type="InterPro" id="IPR005467">
    <property type="entry name" value="His_kinase_dom"/>
</dbReference>
<evidence type="ECO:0000256" key="6">
    <source>
        <dbReference type="SAM" id="Phobius"/>
    </source>
</evidence>
<dbReference type="PROSITE" id="PS50113">
    <property type="entry name" value="PAC"/>
    <property type="match status" value="1"/>
</dbReference>
<dbReference type="PRINTS" id="PR00344">
    <property type="entry name" value="BCTRLSENSOR"/>
</dbReference>
<keyword evidence="4" id="KW-0808">Transferase</keyword>
<sequence>MTNQKSTPAYIKDGILFTIAIFIALVIYAIDVNVSPSIGIGSIYCLVILYSWIFPGKNISIYIGVLCTILIIMAMVKKSESISQGSLEGLNTFIAIIVVWICVTLVSAAKSGFAGMEKVLESLEDKVRQRTKALTKSRKELEVSEKVYRYLYENSNEMHASVHLEEFHILRCNDTLCKKTGYSKEELLHKPIEIIHHPNSKQKLNASLKIFKEKGFVKNAELKLKTKSGKDIEVILNVTSAKNDKGEITDSRFSWTDITELKRIENERIAYAEQLEIKNKELEQFVFIASHDLQEPLRTVTSFSELLVEEYHEKFDKTGKDSLNFIIHSTARMRTLVKGLLDYGRIGKDSVMMKVDISEIINDLKKDLSLKIAETNTTIENNNLPDFVMGHKSELRQLFQNLILNSIKFCKPETDPKIKITAVKENRGLLFCIEDNGIGISEKHQNKIFKIFKRLHTNSEYEGTGIGLAHCYKIVDIHGGKIWVESELGKGSKFYFTIIT</sequence>
<dbReference type="Pfam" id="PF02518">
    <property type="entry name" value="HATPase_c"/>
    <property type="match status" value="1"/>
</dbReference>
<dbReference type="PANTHER" id="PTHR43304">
    <property type="entry name" value="PHYTOCHROME-LIKE PROTEIN CPH1"/>
    <property type="match status" value="1"/>
</dbReference>
<dbReference type="Pfam" id="PF13426">
    <property type="entry name" value="PAS_9"/>
    <property type="match status" value="1"/>
</dbReference>
<evidence type="ECO:0000259" key="8">
    <source>
        <dbReference type="PROSITE" id="PS50112"/>
    </source>
</evidence>
<dbReference type="Pfam" id="PF00512">
    <property type="entry name" value="HisKA"/>
    <property type="match status" value="1"/>
</dbReference>
<evidence type="ECO:0000256" key="2">
    <source>
        <dbReference type="ARBA" id="ARBA00012438"/>
    </source>
</evidence>
<feature type="transmembrane region" description="Helical" evidence="6">
    <location>
        <begin position="14"/>
        <end position="30"/>
    </location>
</feature>
<dbReference type="CDD" id="cd00082">
    <property type="entry name" value="HisKA"/>
    <property type="match status" value="1"/>
</dbReference>
<keyword evidence="6" id="KW-0472">Membrane</keyword>
<dbReference type="SMART" id="SM00388">
    <property type="entry name" value="HisKA"/>
    <property type="match status" value="1"/>
</dbReference>
<evidence type="ECO:0000313" key="11">
    <source>
        <dbReference type="Proteomes" id="UP001597438"/>
    </source>
</evidence>
<feature type="domain" description="Histidine kinase" evidence="7">
    <location>
        <begin position="288"/>
        <end position="500"/>
    </location>
</feature>
<evidence type="ECO:0000259" key="9">
    <source>
        <dbReference type="PROSITE" id="PS50113"/>
    </source>
</evidence>
<dbReference type="SUPFAM" id="SSF55874">
    <property type="entry name" value="ATPase domain of HSP90 chaperone/DNA topoisomerase II/histidine kinase"/>
    <property type="match status" value="1"/>
</dbReference>
<feature type="transmembrane region" description="Helical" evidence="6">
    <location>
        <begin position="88"/>
        <end position="109"/>
    </location>
</feature>
<evidence type="ECO:0000259" key="7">
    <source>
        <dbReference type="PROSITE" id="PS50109"/>
    </source>
</evidence>
<comment type="caution">
    <text evidence="10">The sequence shown here is derived from an EMBL/GenBank/DDBJ whole genome shotgun (WGS) entry which is preliminary data.</text>
</comment>
<dbReference type="SMART" id="SM00387">
    <property type="entry name" value="HATPase_c"/>
    <property type="match status" value="1"/>
</dbReference>
<feature type="domain" description="PAC" evidence="9">
    <location>
        <begin position="218"/>
        <end position="270"/>
    </location>
</feature>